<dbReference type="SUPFAM" id="SSF109854">
    <property type="entry name" value="DinB/YfiT-like putative metalloenzymes"/>
    <property type="match status" value="1"/>
</dbReference>
<dbReference type="Gene3D" id="1.20.120.450">
    <property type="entry name" value="dinb family like domain"/>
    <property type="match status" value="1"/>
</dbReference>
<dbReference type="InterPro" id="IPR007837">
    <property type="entry name" value="DinB"/>
</dbReference>
<dbReference type="Pfam" id="PF05163">
    <property type="entry name" value="DinB"/>
    <property type="match status" value="1"/>
</dbReference>
<evidence type="ECO:0000256" key="2">
    <source>
        <dbReference type="ARBA" id="ARBA00022723"/>
    </source>
</evidence>
<organism evidence="4 5">
    <name type="scientific">Pseudopedobacter saltans</name>
    <dbReference type="NCBI Taxonomy" id="151895"/>
    <lineage>
        <taxon>Bacteria</taxon>
        <taxon>Pseudomonadati</taxon>
        <taxon>Bacteroidota</taxon>
        <taxon>Sphingobacteriia</taxon>
        <taxon>Sphingobacteriales</taxon>
        <taxon>Sphingobacteriaceae</taxon>
        <taxon>Pseudopedobacter</taxon>
    </lineage>
</organism>
<evidence type="ECO:0000256" key="3">
    <source>
        <dbReference type="PIRSR" id="PIRSR607837-1"/>
    </source>
</evidence>
<proteinExistence type="inferred from homology"/>
<dbReference type="InterPro" id="IPR034660">
    <property type="entry name" value="DinB/YfiT-like"/>
</dbReference>
<evidence type="ECO:0000313" key="5">
    <source>
        <dbReference type="Proteomes" id="UP000249645"/>
    </source>
</evidence>
<dbReference type="Proteomes" id="UP000249645">
    <property type="component" value="Unassembled WGS sequence"/>
</dbReference>
<name>A0A2W5FBN2_9SPHI</name>
<accession>A0A2W5FBN2</accession>
<dbReference type="AlphaFoldDB" id="A0A2W5FBN2"/>
<reference evidence="4 5" key="1">
    <citation type="submission" date="2017-11" db="EMBL/GenBank/DDBJ databases">
        <title>Infants hospitalized years apart are colonized by the same room-sourced microbial strains.</title>
        <authorList>
            <person name="Brooks B."/>
            <person name="Olm M.R."/>
            <person name="Firek B.A."/>
            <person name="Baker R."/>
            <person name="Thomas B.C."/>
            <person name="Morowitz M.J."/>
            <person name="Banfield J.F."/>
        </authorList>
    </citation>
    <scope>NUCLEOTIDE SEQUENCE [LARGE SCALE GENOMIC DNA]</scope>
    <source>
        <strain evidence="4">S2_009_000_R2_76</strain>
    </source>
</reference>
<gene>
    <name evidence="4" type="ORF">DI598_00920</name>
</gene>
<feature type="binding site" evidence="3">
    <location>
        <position position="138"/>
    </location>
    <ligand>
        <name>a divalent metal cation</name>
        <dbReference type="ChEBI" id="CHEBI:60240"/>
    </ligand>
</feature>
<comment type="similarity">
    <text evidence="1">Belongs to the DinB family.</text>
</comment>
<keyword evidence="2 3" id="KW-0479">Metal-binding</keyword>
<evidence type="ECO:0000256" key="1">
    <source>
        <dbReference type="ARBA" id="ARBA00008635"/>
    </source>
</evidence>
<comment type="caution">
    <text evidence="4">The sequence shown here is derived from an EMBL/GenBank/DDBJ whole genome shotgun (WGS) entry which is preliminary data.</text>
</comment>
<dbReference type="GO" id="GO:0046872">
    <property type="term" value="F:metal ion binding"/>
    <property type="evidence" value="ECO:0007669"/>
    <property type="project" value="UniProtKB-KW"/>
</dbReference>
<sequence length="168" mass="19137">MKNLIPILVDELTNEIATTRKFIHIIPTDKYSWKPHPKSMSLGQLAVHIAEIASWPAISLNTDFLDFAVKPYEPSLFKDNNDLLTILNKGELSSIQTLESSTEEHLDHKWELRYGDKILLSLTKYGMVRHSIDQMIHHRAQLGVFLRLLDIPIPGSYGPSADDNNEFS</sequence>
<evidence type="ECO:0000313" key="4">
    <source>
        <dbReference type="EMBL" id="PZP52363.1"/>
    </source>
</evidence>
<feature type="binding site" evidence="3">
    <location>
        <position position="48"/>
    </location>
    <ligand>
        <name>a divalent metal cation</name>
        <dbReference type="ChEBI" id="CHEBI:60240"/>
    </ligand>
</feature>
<dbReference type="EMBL" id="QFOI01000006">
    <property type="protein sequence ID" value="PZP52363.1"/>
    <property type="molecule type" value="Genomic_DNA"/>
</dbReference>
<protein>
    <submittedName>
        <fullName evidence="4">Damage-inducible protein DinB</fullName>
    </submittedName>
</protein>